<evidence type="ECO:0000313" key="1">
    <source>
        <dbReference type="EMBL" id="CAG9981291.1"/>
    </source>
</evidence>
<dbReference type="Proteomes" id="UP000754883">
    <property type="component" value="Unassembled WGS sequence"/>
</dbReference>
<protein>
    <submittedName>
        <fullName evidence="1">Uncharacterized protein</fullName>
    </submittedName>
</protein>
<sequence length="291" mass="32205">MATQLGLSTLPPMASSPMTYVGSVDSLSRYSLTSQAPFLTRALYFPSHSNSTTHLPLYNITDSYRESVGHHGVDSAGASRTQLDSIERPSGNSWNDDVRFLIDYDPARQVAALTERTLERDRCEINMSLPSSLDDGFCVRVVAPAQLPLCHVSVSSPTSRRSWRRSGPQLPSFVIRGSGPNSPNLEWRARSSESDVVTYELHELYPLYASKGSISYPKALYQHFQPTGKGIHKAETEGILLLSDTLDLGEEAVIISSLVGLLWANRTSIKQSSKKEKKEVSRLRRIFTSSL</sequence>
<gene>
    <name evidence="1" type="ORF">CBYS24578_00008281</name>
</gene>
<organism evidence="1 2">
    <name type="scientific">Clonostachys byssicola</name>
    <dbReference type="NCBI Taxonomy" id="160290"/>
    <lineage>
        <taxon>Eukaryota</taxon>
        <taxon>Fungi</taxon>
        <taxon>Dikarya</taxon>
        <taxon>Ascomycota</taxon>
        <taxon>Pezizomycotina</taxon>
        <taxon>Sordariomycetes</taxon>
        <taxon>Hypocreomycetidae</taxon>
        <taxon>Hypocreales</taxon>
        <taxon>Bionectriaceae</taxon>
        <taxon>Clonostachys</taxon>
    </lineage>
</organism>
<evidence type="ECO:0000313" key="2">
    <source>
        <dbReference type="Proteomes" id="UP000754883"/>
    </source>
</evidence>
<name>A0A9N9XXG9_9HYPO</name>
<dbReference type="OrthoDB" id="5212373at2759"/>
<dbReference type="EMBL" id="CABFNO020001323">
    <property type="protein sequence ID" value="CAG9981291.1"/>
    <property type="molecule type" value="Genomic_DNA"/>
</dbReference>
<reference evidence="1" key="1">
    <citation type="submission" date="2021-10" db="EMBL/GenBank/DDBJ databases">
        <authorList>
            <person name="Piombo E."/>
        </authorList>
    </citation>
    <scope>NUCLEOTIDE SEQUENCE</scope>
</reference>
<comment type="caution">
    <text evidence="1">The sequence shown here is derived from an EMBL/GenBank/DDBJ whole genome shotgun (WGS) entry which is preliminary data.</text>
</comment>
<accession>A0A9N9XXG9</accession>
<dbReference type="AlphaFoldDB" id="A0A9N9XXG9"/>
<proteinExistence type="predicted"/>
<keyword evidence="2" id="KW-1185">Reference proteome</keyword>